<dbReference type="SMART" id="SM00642">
    <property type="entry name" value="Aamy"/>
    <property type="match status" value="1"/>
</dbReference>
<dbReference type="KEGG" id="sphu:SPPYR_0416"/>
<feature type="chain" id="PRO_5012011876" evidence="1">
    <location>
        <begin position="26"/>
        <end position="601"/>
    </location>
</feature>
<dbReference type="PANTHER" id="PTHR10357:SF209">
    <property type="entry name" value="PERIPLASMIC ALPHA-AMYLASE"/>
    <property type="match status" value="1"/>
</dbReference>
<keyword evidence="1" id="KW-0732">Signal</keyword>
<dbReference type="InterPro" id="IPR017853">
    <property type="entry name" value="GH"/>
</dbReference>
<accession>A0A1Y5PS63</accession>
<name>A0A1Y5PS63_9SPHN</name>
<evidence type="ECO:0000259" key="2">
    <source>
        <dbReference type="SMART" id="SM00642"/>
    </source>
</evidence>
<proteinExistence type="predicted"/>
<feature type="signal peptide" evidence="1">
    <location>
        <begin position="1"/>
        <end position="25"/>
    </location>
</feature>
<dbReference type="InterPro" id="IPR006047">
    <property type="entry name" value="GH13_cat_dom"/>
</dbReference>
<reference evidence="3" key="1">
    <citation type="submission" date="2016-03" db="EMBL/GenBank/DDBJ databases">
        <authorList>
            <person name="Ploux O."/>
        </authorList>
    </citation>
    <scope>NUCLEOTIDE SEQUENCE</scope>
    <source>
        <strain evidence="3">UC10</strain>
    </source>
</reference>
<gene>
    <name evidence="3" type="ORF">SPPYR_0416</name>
</gene>
<dbReference type="EMBL" id="LT598653">
    <property type="protein sequence ID" value="SBV31536.1"/>
    <property type="molecule type" value="Genomic_DNA"/>
</dbReference>
<feature type="domain" description="Glycosyl hydrolase family 13 catalytic" evidence="2">
    <location>
        <begin position="40"/>
        <end position="509"/>
    </location>
</feature>
<dbReference type="Gene3D" id="3.20.20.80">
    <property type="entry name" value="Glycosidases"/>
    <property type="match status" value="2"/>
</dbReference>
<dbReference type="SUPFAM" id="SSF51445">
    <property type="entry name" value="(Trans)glycosidases"/>
    <property type="match status" value="1"/>
</dbReference>
<evidence type="ECO:0000313" key="3">
    <source>
        <dbReference type="EMBL" id="SBV31536.1"/>
    </source>
</evidence>
<protein>
    <submittedName>
        <fullName evidence="3">Alpha amylase, catalytic region</fullName>
    </submittedName>
</protein>
<evidence type="ECO:0000256" key="1">
    <source>
        <dbReference type="SAM" id="SignalP"/>
    </source>
</evidence>
<dbReference type="CDD" id="cd11339">
    <property type="entry name" value="AmyAc_bac_CMD_like_2"/>
    <property type="match status" value="1"/>
</dbReference>
<dbReference type="PANTHER" id="PTHR10357">
    <property type="entry name" value="ALPHA-AMYLASE FAMILY MEMBER"/>
    <property type="match status" value="1"/>
</dbReference>
<organism evidence="3">
    <name type="scientific">uncultured Sphingopyxis sp</name>
    <dbReference type="NCBI Taxonomy" id="310581"/>
    <lineage>
        <taxon>Bacteria</taxon>
        <taxon>Pseudomonadati</taxon>
        <taxon>Pseudomonadota</taxon>
        <taxon>Alphaproteobacteria</taxon>
        <taxon>Sphingomonadales</taxon>
        <taxon>Sphingomonadaceae</taxon>
        <taxon>Sphingopyxis</taxon>
        <taxon>environmental samples</taxon>
    </lineage>
</organism>
<dbReference type="AlphaFoldDB" id="A0A1Y5PS63"/>
<sequence>MRGRSAGMSLFASIALLAMAGAAPAADYRQRPPEDEIVYFLLPDRFENGDPANDRGGLEGDRLATGYDPTSKGFFHGGDLKGVVRRLDYIQSLGATAIWLSPVFKNKVVQGPKGQESAGYHGYWVTDFTRVDPHLGTNADFKALVDAAHARGMKVYMDILINHTADVIEMAECDGYDCPYRSRADYPYSRRAADGAPVNDGFAGDAVSSAENFARLTDPDFAYTVKVAPHEKDIKVPAWLNDPIYYHNRGNSTFTGESSTMGDFVGLDDLMTENPRVVQGFIDIYGDWIDKYKVDGFRIDTAKHVNPEFWQVFAPAMRDRAAKNGMPHFHIFGEYATGDMDPVITAQGTRVAGLPSSLDFPFFAAIRDVVGGTKAPDWLEKLFSADPLYGDDAVALQLPTFTGNHDFGRFAHYARKAFPKADDAEMLRRVELAHAMLLGLRGVPVLYSGDEQGFTGDGGDQDAREDMFASKVAIYNDNELIGTDATTAVSNFDPDHPLYRAFARLAKLRQDHVALRRGRQLIRSYAEKPGLFAVSRIDAASGQEILLAFNTANAPLSVNVAVDPLKNNYTALHGDCPAAPAAPGQLAIKLPPLGYMICEAR</sequence>
<dbReference type="GO" id="GO:0005975">
    <property type="term" value="P:carbohydrate metabolic process"/>
    <property type="evidence" value="ECO:0007669"/>
    <property type="project" value="InterPro"/>
</dbReference>
<dbReference type="Pfam" id="PF00128">
    <property type="entry name" value="Alpha-amylase"/>
    <property type="match status" value="1"/>
</dbReference>